<dbReference type="InterPro" id="IPR009057">
    <property type="entry name" value="Homeodomain-like_sf"/>
</dbReference>
<organism evidence="1 2">
    <name type="scientific">Limnobacter parvus</name>
    <dbReference type="NCBI Taxonomy" id="2939690"/>
    <lineage>
        <taxon>Bacteria</taxon>
        <taxon>Pseudomonadati</taxon>
        <taxon>Pseudomonadota</taxon>
        <taxon>Betaproteobacteria</taxon>
        <taxon>Burkholderiales</taxon>
        <taxon>Burkholderiaceae</taxon>
        <taxon>Limnobacter</taxon>
    </lineage>
</organism>
<keyword evidence="2" id="KW-1185">Reference proteome</keyword>
<evidence type="ECO:0000313" key="1">
    <source>
        <dbReference type="EMBL" id="MCR2745275.1"/>
    </source>
</evidence>
<dbReference type="Proteomes" id="UP001165267">
    <property type="component" value="Unassembled WGS sequence"/>
</dbReference>
<accession>A0ABT1XDD7</accession>
<evidence type="ECO:0000313" key="2">
    <source>
        <dbReference type="Proteomes" id="UP001165267"/>
    </source>
</evidence>
<dbReference type="InterPro" id="IPR036388">
    <property type="entry name" value="WH-like_DNA-bd_sf"/>
</dbReference>
<dbReference type="PANTHER" id="PTHR34849">
    <property type="entry name" value="SSL5025 PROTEIN"/>
    <property type="match status" value="1"/>
</dbReference>
<dbReference type="Gene3D" id="1.10.10.10">
    <property type="entry name" value="Winged helix-like DNA-binding domain superfamily/Winged helix DNA-binding domain"/>
    <property type="match status" value="1"/>
</dbReference>
<protein>
    <submittedName>
        <fullName evidence="1">DUF433 domain-containing protein</fullName>
    </submittedName>
</protein>
<dbReference type="EMBL" id="JANKHG010000001">
    <property type="protein sequence ID" value="MCR2745275.1"/>
    <property type="molecule type" value="Genomic_DNA"/>
</dbReference>
<comment type="caution">
    <text evidence="1">The sequence shown here is derived from an EMBL/GenBank/DDBJ whole genome shotgun (WGS) entry which is preliminary data.</text>
</comment>
<sequence length="224" mass="25157">MSTSKYLSISEAAFVSGLADRDLNRVVDEKLVPNELIIQGKNGRRFSALSLAFAKFYFESARILSATCRKDIINLAHGNVRTRGKHYRIPDEVVFGDKRWEIGIDMVNVDISPFVRKVWSNLRLADAAKSLITRDESVMSGRPVFKGTRLPVDMIVDCWGSELSIQEVQEAYPSLTEKQIDAAKVYVKLHPPRGRPRRLAEVNQALKVRAGNQSARGIMSPKID</sequence>
<proteinExistence type="predicted"/>
<dbReference type="SUPFAM" id="SSF46689">
    <property type="entry name" value="Homeodomain-like"/>
    <property type="match status" value="1"/>
</dbReference>
<dbReference type="InterPro" id="IPR007367">
    <property type="entry name" value="DUF433"/>
</dbReference>
<reference evidence="1" key="1">
    <citation type="submission" date="2022-07" db="EMBL/GenBank/DDBJ databases">
        <authorList>
            <person name="Xamxidin M."/>
        </authorList>
    </citation>
    <scope>NUCLEOTIDE SEQUENCE</scope>
    <source>
        <strain evidence="1">YS8-69</strain>
    </source>
</reference>
<dbReference type="Pfam" id="PF04255">
    <property type="entry name" value="DUF433"/>
    <property type="match status" value="1"/>
</dbReference>
<name>A0ABT1XDD7_9BURK</name>
<dbReference type="PANTHER" id="PTHR34849:SF3">
    <property type="entry name" value="SSR2962 PROTEIN"/>
    <property type="match status" value="1"/>
</dbReference>
<dbReference type="RefSeq" id="WP_257510524.1">
    <property type="nucleotide sequence ID" value="NZ_JANKHG010000001.1"/>
</dbReference>
<gene>
    <name evidence="1" type="ORF">NSP04_01280</name>
</gene>